<name>C1FJ29_MICCC</name>
<keyword evidence="4 8" id="KW-0812">Transmembrane</keyword>
<gene>
    <name evidence="10" type="ORF">MICPUN_103484</name>
</gene>
<feature type="transmembrane region" description="Helical" evidence="8">
    <location>
        <begin position="237"/>
        <end position="258"/>
    </location>
</feature>
<keyword evidence="11" id="KW-1185">Reference proteome</keyword>
<dbReference type="EMBL" id="CP001577">
    <property type="protein sequence ID" value="ACO70283.1"/>
    <property type="molecule type" value="Genomic_DNA"/>
</dbReference>
<evidence type="ECO:0000256" key="7">
    <source>
        <dbReference type="SAM" id="MobiDB-lite"/>
    </source>
</evidence>
<keyword evidence="3" id="KW-1003">Cell membrane</keyword>
<dbReference type="AlphaFoldDB" id="C1FJ29"/>
<dbReference type="GO" id="GO:0005886">
    <property type="term" value="C:plasma membrane"/>
    <property type="evidence" value="ECO:0007669"/>
    <property type="project" value="UniProtKB-SubCell"/>
</dbReference>
<dbReference type="KEGG" id="mis:MICPUN_103484"/>
<feature type="transmembrane region" description="Helical" evidence="8">
    <location>
        <begin position="270"/>
        <end position="292"/>
    </location>
</feature>
<evidence type="ECO:0000256" key="3">
    <source>
        <dbReference type="ARBA" id="ARBA00022475"/>
    </source>
</evidence>
<feature type="region of interest" description="Disordered" evidence="7">
    <location>
        <begin position="344"/>
        <end position="390"/>
    </location>
</feature>
<evidence type="ECO:0000313" key="10">
    <source>
        <dbReference type="EMBL" id="ACO70283.1"/>
    </source>
</evidence>
<accession>C1FJ29</accession>
<dbReference type="Gene3D" id="1.20.1250.20">
    <property type="entry name" value="MFS general substrate transporter like domains"/>
    <property type="match status" value="1"/>
</dbReference>
<dbReference type="InterPro" id="IPR050171">
    <property type="entry name" value="MFS_Transporters"/>
</dbReference>
<dbReference type="SUPFAM" id="SSF103473">
    <property type="entry name" value="MFS general substrate transporter"/>
    <property type="match status" value="1"/>
</dbReference>
<keyword evidence="6 8" id="KW-0472">Membrane</keyword>
<keyword evidence="5 8" id="KW-1133">Transmembrane helix</keyword>
<comment type="subcellular location">
    <subcellularLocation>
        <location evidence="1">Cell membrane</location>
        <topology evidence="1">Multi-pass membrane protein</topology>
    </subcellularLocation>
</comment>
<sequence>MASRALVGTLRRGLSRARRAPPAAVGSSDVARDARDPFEPLGSRSVRWRELELVRRDWAHRRPTTSRGDESGFGAGWEARRAFSSSSAAFTSGRDARKDIDDESSTSSSSSSSPPVAEAGAPTGPRANSDSSMWDLAGFLGENRRVAGICVTTALLMAGHSCVAPVLPMFAEEFGASAAQVGATLSAFALARLVLNVPFGSLADSLGRKPLMVAGPLITAAGMLGSAQCQSGLPELFFWRFIAGAGSAAYAAGAQATLADLSDRSNRARVLGANQAAVLAGAAFGPCVGGFISEGAPMELGVRAPFVAVGVTCALAGWHAARSAPETLKDANFGPYLYGAGTKTRPKTSAMEDGEAEREAAAATTGDVNVASSAGDEEAESNGEMRGENAQTTMRRLLRRRDFLAVSGLNAALFFSGAGGRATLLPLLAVQEHGYTPAGLGALFTAMAATSALGIGPGAFLSDFFGRTKVIAPCVVASAVAVAVVGTATDPNVFLGAAIAWALAHSLMGPAPAAYATEVSPERGRAVALSAYRTFGDFGLLVGPVALGALADCVGVGPALAANGGVLAASALAFTAAARGEGAGTRDNR</sequence>
<dbReference type="PROSITE" id="PS50850">
    <property type="entry name" value="MFS"/>
    <property type="match status" value="1"/>
</dbReference>
<dbReference type="STRING" id="296587.C1FJ29"/>
<feature type="transmembrane region" description="Helical" evidence="8">
    <location>
        <begin position="403"/>
        <end position="420"/>
    </location>
</feature>
<feature type="transmembrane region" description="Helical" evidence="8">
    <location>
        <begin position="440"/>
        <end position="461"/>
    </location>
</feature>
<feature type="domain" description="Major facilitator superfamily (MFS) profile" evidence="9">
    <location>
        <begin position="145"/>
        <end position="581"/>
    </location>
</feature>
<dbReference type="PRINTS" id="PR01036">
    <property type="entry name" value="TCRTETB"/>
</dbReference>
<dbReference type="InterPro" id="IPR036259">
    <property type="entry name" value="MFS_trans_sf"/>
</dbReference>
<evidence type="ECO:0000313" key="11">
    <source>
        <dbReference type="Proteomes" id="UP000002009"/>
    </source>
</evidence>
<dbReference type="OrthoDB" id="10262656at2759"/>
<feature type="transmembrane region" description="Helical" evidence="8">
    <location>
        <begin position="494"/>
        <end position="515"/>
    </location>
</feature>
<keyword evidence="2" id="KW-0813">Transport</keyword>
<feature type="transmembrane region" description="Helical" evidence="8">
    <location>
        <begin position="470"/>
        <end position="488"/>
    </location>
</feature>
<evidence type="ECO:0000256" key="4">
    <source>
        <dbReference type="ARBA" id="ARBA00022692"/>
    </source>
</evidence>
<reference evidence="10 11" key="1">
    <citation type="journal article" date="2009" name="Science">
        <title>Green evolution and dynamic adaptations revealed by genomes of the marine picoeukaryotes Micromonas.</title>
        <authorList>
            <person name="Worden A.Z."/>
            <person name="Lee J.H."/>
            <person name="Mock T."/>
            <person name="Rouze P."/>
            <person name="Simmons M.P."/>
            <person name="Aerts A.L."/>
            <person name="Allen A.E."/>
            <person name="Cuvelier M.L."/>
            <person name="Derelle E."/>
            <person name="Everett M.V."/>
            <person name="Foulon E."/>
            <person name="Grimwood J."/>
            <person name="Gundlach H."/>
            <person name="Henrissat B."/>
            <person name="Napoli C."/>
            <person name="McDonald S.M."/>
            <person name="Parker M.S."/>
            <person name="Rombauts S."/>
            <person name="Salamov A."/>
            <person name="Von Dassow P."/>
            <person name="Badger J.H."/>
            <person name="Coutinho P.M."/>
            <person name="Demir E."/>
            <person name="Dubchak I."/>
            <person name="Gentemann C."/>
            <person name="Eikrem W."/>
            <person name="Gready J.E."/>
            <person name="John U."/>
            <person name="Lanier W."/>
            <person name="Lindquist E.A."/>
            <person name="Lucas S."/>
            <person name="Mayer K.F."/>
            <person name="Moreau H."/>
            <person name="Not F."/>
            <person name="Otillar R."/>
            <person name="Panaud O."/>
            <person name="Pangilinan J."/>
            <person name="Paulsen I."/>
            <person name="Piegu B."/>
            <person name="Poliakov A."/>
            <person name="Robbens S."/>
            <person name="Schmutz J."/>
            <person name="Toulza E."/>
            <person name="Wyss T."/>
            <person name="Zelensky A."/>
            <person name="Zhou K."/>
            <person name="Armbrust E.V."/>
            <person name="Bhattacharya D."/>
            <person name="Goodenough U.W."/>
            <person name="Van de Peer Y."/>
            <person name="Grigoriev I.V."/>
        </authorList>
    </citation>
    <scope>NUCLEOTIDE SEQUENCE [LARGE SCALE GENOMIC DNA]</scope>
    <source>
        <strain evidence="11">RCC299 / NOUM17</strain>
    </source>
</reference>
<feature type="region of interest" description="Disordered" evidence="7">
    <location>
        <begin position="92"/>
        <end position="129"/>
    </location>
</feature>
<dbReference type="Proteomes" id="UP000002009">
    <property type="component" value="Chromosome 12"/>
</dbReference>
<evidence type="ECO:0000256" key="5">
    <source>
        <dbReference type="ARBA" id="ARBA00022989"/>
    </source>
</evidence>
<evidence type="ECO:0000256" key="1">
    <source>
        <dbReference type="ARBA" id="ARBA00004651"/>
    </source>
</evidence>
<dbReference type="GO" id="GO:0022857">
    <property type="term" value="F:transmembrane transporter activity"/>
    <property type="evidence" value="ECO:0007669"/>
    <property type="project" value="InterPro"/>
</dbReference>
<dbReference type="RefSeq" id="XP_002509025.1">
    <property type="nucleotide sequence ID" value="XM_002508979.1"/>
</dbReference>
<protein>
    <submittedName>
        <fullName evidence="10">Major facilitator superfamily</fullName>
    </submittedName>
</protein>
<feature type="transmembrane region" description="Helical" evidence="8">
    <location>
        <begin position="304"/>
        <end position="321"/>
    </location>
</feature>
<evidence type="ECO:0000256" key="8">
    <source>
        <dbReference type="SAM" id="Phobius"/>
    </source>
</evidence>
<evidence type="ECO:0000256" key="6">
    <source>
        <dbReference type="ARBA" id="ARBA00023136"/>
    </source>
</evidence>
<dbReference type="InterPro" id="IPR011701">
    <property type="entry name" value="MFS"/>
</dbReference>
<dbReference type="InterPro" id="IPR020846">
    <property type="entry name" value="MFS_dom"/>
</dbReference>
<dbReference type="InParanoid" id="C1FJ29"/>
<dbReference type="eggNOG" id="KOG0255">
    <property type="taxonomic scope" value="Eukaryota"/>
</dbReference>
<dbReference type="CDD" id="cd17325">
    <property type="entry name" value="MFS_MdtG_SLC18_like"/>
    <property type="match status" value="1"/>
</dbReference>
<evidence type="ECO:0000256" key="2">
    <source>
        <dbReference type="ARBA" id="ARBA00022448"/>
    </source>
</evidence>
<feature type="region of interest" description="Disordered" evidence="7">
    <location>
        <begin position="1"/>
        <end position="41"/>
    </location>
</feature>
<dbReference type="Pfam" id="PF07690">
    <property type="entry name" value="MFS_1"/>
    <property type="match status" value="2"/>
</dbReference>
<proteinExistence type="predicted"/>
<dbReference type="OMA" id="GRTMAIY"/>
<dbReference type="PANTHER" id="PTHR23517">
    <property type="entry name" value="RESISTANCE PROTEIN MDTM, PUTATIVE-RELATED-RELATED"/>
    <property type="match status" value="1"/>
</dbReference>
<evidence type="ECO:0000259" key="9">
    <source>
        <dbReference type="PROSITE" id="PS50850"/>
    </source>
</evidence>
<organism evidence="10 11">
    <name type="scientific">Micromonas commoda (strain RCC299 / NOUM17 / CCMP2709)</name>
    <name type="common">Picoplanktonic green alga</name>
    <dbReference type="NCBI Taxonomy" id="296587"/>
    <lineage>
        <taxon>Eukaryota</taxon>
        <taxon>Viridiplantae</taxon>
        <taxon>Chlorophyta</taxon>
        <taxon>Mamiellophyceae</taxon>
        <taxon>Mamiellales</taxon>
        <taxon>Mamiellaceae</taxon>
        <taxon>Micromonas</taxon>
    </lineage>
</organism>
<dbReference type="GeneID" id="8248146"/>